<accession>A0A117PHJ3</accession>
<dbReference type="EMBL" id="LMWJ01000004">
    <property type="protein sequence ID" value="KUM79737.1"/>
    <property type="molecule type" value="Genomic_DNA"/>
</dbReference>
<keyword evidence="2" id="KW-1185">Reference proteome</keyword>
<organism evidence="1 2">
    <name type="scientific">Streptomyces curacoi</name>
    <dbReference type="NCBI Taxonomy" id="146536"/>
    <lineage>
        <taxon>Bacteria</taxon>
        <taxon>Bacillati</taxon>
        <taxon>Actinomycetota</taxon>
        <taxon>Actinomycetes</taxon>
        <taxon>Kitasatosporales</taxon>
        <taxon>Streptomycetaceae</taxon>
        <taxon>Streptomyces</taxon>
    </lineage>
</organism>
<dbReference type="Proteomes" id="UP000054024">
    <property type="component" value="Unassembled WGS sequence"/>
</dbReference>
<dbReference type="RefSeq" id="WP_062145237.1">
    <property type="nucleotide sequence ID" value="NZ_KQ947985.1"/>
</dbReference>
<dbReference type="OrthoDB" id="4318849at2"/>
<dbReference type="STRING" id="146536.AQI70_05940"/>
<protein>
    <submittedName>
        <fullName evidence="1">Uncharacterized protein</fullName>
    </submittedName>
</protein>
<reference evidence="1 2" key="1">
    <citation type="submission" date="2015-10" db="EMBL/GenBank/DDBJ databases">
        <title>Draft genome sequence of Streptomyces curacoi DSM 40107, type strain for the species Streptomyces curacoi.</title>
        <authorList>
            <person name="Ruckert C."/>
            <person name="Winkler A."/>
            <person name="Kalinowski J."/>
            <person name="Kampfer P."/>
            <person name="Glaeser S."/>
        </authorList>
    </citation>
    <scope>NUCLEOTIDE SEQUENCE [LARGE SCALE GENOMIC DNA]</scope>
    <source>
        <strain evidence="1 2">DSM 40107</strain>
    </source>
</reference>
<name>A0A117PHJ3_9ACTN</name>
<comment type="caution">
    <text evidence="1">The sequence shown here is derived from an EMBL/GenBank/DDBJ whole genome shotgun (WGS) entry which is preliminary data.</text>
</comment>
<sequence>MGKPNTRRLDREIQKTERMLEAVQNEEMWPLNSAERRKVVGALAGGSYRVVRGKSTGRAERALENVWNAAQIRLTAELTALRTERQRIVNEHATAKAAKKSSGWW</sequence>
<proteinExistence type="predicted"/>
<gene>
    <name evidence="1" type="ORF">AQI70_05940</name>
</gene>
<evidence type="ECO:0000313" key="2">
    <source>
        <dbReference type="Proteomes" id="UP000054024"/>
    </source>
</evidence>
<evidence type="ECO:0000313" key="1">
    <source>
        <dbReference type="EMBL" id="KUM79737.1"/>
    </source>
</evidence>
<dbReference type="AlphaFoldDB" id="A0A117PHJ3"/>